<name>A0A4R6A9B3_9RHOB</name>
<dbReference type="EMBL" id="SNAA01000010">
    <property type="protein sequence ID" value="TDL79402.1"/>
    <property type="molecule type" value="Genomic_DNA"/>
</dbReference>
<feature type="domain" description="Pyruvate phosphate dikinase AMP/ATP-binding" evidence="2">
    <location>
        <begin position="44"/>
        <end position="132"/>
    </location>
</feature>
<dbReference type="PANTHER" id="PTHR43615:SF1">
    <property type="entry name" value="PPDK_N DOMAIN-CONTAINING PROTEIN"/>
    <property type="match status" value="1"/>
</dbReference>
<dbReference type="InterPro" id="IPR036637">
    <property type="entry name" value="Phosphohistidine_dom_sf"/>
</dbReference>
<dbReference type="AlphaFoldDB" id="A0A4R6A9B3"/>
<dbReference type="OrthoDB" id="3590125at2"/>
<evidence type="ECO:0000313" key="3">
    <source>
        <dbReference type="EMBL" id="TDL79402.1"/>
    </source>
</evidence>
<dbReference type="InterPro" id="IPR013815">
    <property type="entry name" value="ATP_grasp_subdomain_1"/>
</dbReference>
<dbReference type="GO" id="GO:0016301">
    <property type="term" value="F:kinase activity"/>
    <property type="evidence" value="ECO:0007669"/>
    <property type="project" value="InterPro"/>
</dbReference>
<dbReference type="NCBIfam" id="NF004508">
    <property type="entry name" value="PRK05849.1"/>
    <property type="match status" value="1"/>
</dbReference>
<dbReference type="Gene3D" id="3.30.470.20">
    <property type="entry name" value="ATP-grasp fold, B domain"/>
    <property type="match status" value="1"/>
</dbReference>
<dbReference type="Pfam" id="PF01326">
    <property type="entry name" value="PPDK_N"/>
    <property type="match status" value="1"/>
</dbReference>
<reference evidence="3 4" key="1">
    <citation type="submission" date="2019-03" db="EMBL/GenBank/DDBJ databases">
        <title>Primorskyibacter sp. SS33 isolated from sediments.</title>
        <authorList>
            <person name="Xunke S."/>
        </authorList>
    </citation>
    <scope>NUCLEOTIDE SEQUENCE [LARGE SCALE GENOMIC DNA]</scope>
    <source>
        <strain evidence="3 4">SS33</strain>
    </source>
</reference>
<dbReference type="InterPro" id="IPR002192">
    <property type="entry name" value="PPDK_AMP/ATP-bd"/>
</dbReference>
<dbReference type="RefSeq" id="WP_133396993.1">
    <property type="nucleotide sequence ID" value="NZ_SNAA01000010.1"/>
</dbReference>
<dbReference type="SUPFAM" id="SSF52009">
    <property type="entry name" value="Phosphohistidine domain"/>
    <property type="match status" value="1"/>
</dbReference>
<evidence type="ECO:0000313" key="4">
    <source>
        <dbReference type="Proteomes" id="UP000295701"/>
    </source>
</evidence>
<protein>
    <submittedName>
        <fullName evidence="3">Phosphoenolpyruvate synthase</fullName>
    </submittedName>
</protein>
<evidence type="ECO:0000259" key="2">
    <source>
        <dbReference type="Pfam" id="PF01326"/>
    </source>
</evidence>
<proteinExistence type="predicted"/>
<keyword evidence="4" id="KW-1185">Reference proteome</keyword>
<comment type="caution">
    <text evidence="3">The sequence shown here is derived from an EMBL/GenBank/DDBJ whole genome shotgun (WGS) entry which is preliminary data.</text>
</comment>
<dbReference type="Gene3D" id="3.30.1490.20">
    <property type="entry name" value="ATP-grasp fold, A domain"/>
    <property type="match status" value="1"/>
</dbReference>
<dbReference type="InterPro" id="IPR008279">
    <property type="entry name" value="PEP-util_enz_mobile_dom"/>
</dbReference>
<dbReference type="Gene3D" id="3.50.30.10">
    <property type="entry name" value="Phosphohistidine domain"/>
    <property type="match status" value="1"/>
</dbReference>
<dbReference type="GO" id="GO:0005524">
    <property type="term" value="F:ATP binding"/>
    <property type="evidence" value="ECO:0007669"/>
    <property type="project" value="InterPro"/>
</dbReference>
<feature type="domain" description="PEP-utilising enzyme mobile" evidence="1">
    <location>
        <begin position="703"/>
        <end position="771"/>
    </location>
</feature>
<evidence type="ECO:0000259" key="1">
    <source>
        <dbReference type="Pfam" id="PF00391"/>
    </source>
</evidence>
<dbReference type="Pfam" id="PF00391">
    <property type="entry name" value="PEP-utilizers"/>
    <property type="match status" value="1"/>
</dbReference>
<accession>A0A4R6A9B3</accession>
<dbReference type="Proteomes" id="UP000295701">
    <property type="component" value="Unassembled WGS sequence"/>
</dbReference>
<dbReference type="PANTHER" id="PTHR43615">
    <property type="entry name" value="PHOSPHOENOLPYRUVATE SYNTHASE-RELATED"/>
    <property type="match status" value="1"/>
</dbReference>
<dbReference type="InterPro" id="IPR051549">
    <property type="entry name" value="PEP_Utilizing_Enz"/>
</dbReference>
<organism evidence="3 4">
    <name type="scientific">Palleronia sediminis</name>
    <dbReference type="NCBI Taxonomy" id="2547833"/>
    <lineage>
        <taxon>Bacteria</taxon>
        <taxon>Pseudomonadati</taxon>
        <taxon>Pseudomonadota</taxon>
        <taxon>Alphaproteobacteria</taxon>
        <taxon>Rhodobacterales</taxon>
        <taxon>Roseobacteraceae</taxon>
        <taxon>Palleronia</taxon>
    </lineage>
</organism>
<keyword evidence="3" id="KW-0670">Pyruvate</keyword>
<gene>
    <name evidence="3" type="ORF">E2L08_10290</name>
</gene>
<sequence>MLDILSTKARTLGNLEGRLAAARVLPQVSFTAAEWERDRAGRLAAVADAFGPEAAVIVRSSALSEDGNAASNAGAYSSILDVRGAAALAGAVDEVLASYRPAAPEDEVLVQPMLSGVAVSGVAFTHDPGTNAPYRVISLHRGSDTAAITAGRGGAETHVVARGAPPDAAAEAVRPVLALLDELEALMPGRPLDIEFAALTDGALYLLQARPLVLADARETMPEAEHRAVLDRIAARVATLQRPHPYLCGQSTVFGVMPDWNPAEIIGTRPRPLALSLYRDLLTDMTWAYQRNNYGYRNLRGFPLLQAFAGQPYVDVRLSFNSFIPSDLDDAIAERLAEHYIRRLVEAPHLHDKIEFEIVFSCYTLDLPDRLEELAGAGFGAAEREALASSLRRLTNRVIAQQDGLWRLDAQKIDILRERQDRIGASDLEPLERIYWLLQDCRRYGTLPFAGLARAGFMAVQLLRSLVATGVFTEGDYQRFLGSVDTVSGQFSRDLSRLDRAAFLERYGHLRPGTYDICSPRYDEAPDLYLGGRGRDATAQDDKPGFGLSPRQLREIRGLLGRHGMSLDVVDFVEFLQAGIEMREYAKFVFTRSLSDVLRAFTDWGGALGFSADDLSYADIGIVGDLNARTDDPATVLARSIEDGRRRYDETRRVWLPALITRPEDVLGFQIAESAPNFVTQGSVTGPVVRLAPGAQRAADLSGAIVFVQSADPGYDWLFSHGIGGLVTEYGGINSHMAIRAGELQLPAVIGAGEELFRRWSRAHWLRLDCAARRVERVS</sequence>
<dbReference type="SUPFAM" id="SSF56059">
    <property type="entry name" value="Glutathione synthetase ATP-binding domain-like"/>
    <property type="match status" value="1"/>
</dbReference>